<dbReference type="Pfam" id="PF23572">
    <property type="entry name" value="GH3_C"/>
    <property type="match status" value="1"/>
</dbReference>
<sequence>MALLGKLLKRGMELRETLEQNYTSPFDLQKNELRKLLITAKDTYFGRFHYFDTILNGFKNQDEHLFYQYFKSNVPIYNYEKINEEWWSQSREGIKGVTWPGKVKYYALSSGTSSASSKYIPVTSDMIKSIRKTSVRQLLSISKYDLPPEFFEKGILMVGGSTDLKFNGRYFEGDLSGITTSQVPFWFQHFYKPGKKISAAPDWNQKLNEMVEKAPQWDIGVVVGVPAWIQILIEKIVHRYELSSIHDLWPNLQFFVHGGVSFKPYKKGFEKLLARPLMYLETYLASEGFIAFQDRVDSSAMKLVMNNGIFYEFIPFTSGNFDEDGQVYPQATTYKIDEIEEGMDYAILLSTNAGSWRYLIGDVIRFTDLDQMELIITGRTKHFLSLCGEHLSMDNMNCAMVQTAETLNINVKEFTVSGESCDSLFAHRWYIGTDDPVDVEWLKSTLDQNLKKLNDDYAVERGAALKEIFVEVVPVERFYEWMRINGKEGGQNKFPRVLKGERLKSWQGLLENSLDSPKN</sequence>
<evidence type="ECO:0000259" key="1">
    <source>
        <dbReference type="Pfam" id="PF23571"/>
    </source>
</evidence>
<dbReference type="Pfam" id="PF03321">
    <property type="entry name" value="GH3"/>
    <property type="match status" value="1"/>
</dbReference>
<accession>A0ABT3CPK1</accession>
<evidence type="ECO:0000313" key="3">
    <source>
        <dbReference type="EMBL" id="MCV9385501.1"/>
    </source>
</evidence>
<organism evidence="3 4">
    <name type="scientific">Reichenbachiella ulvae</name>
    <dbReference type="NCBI Taxonomy" id="2980104"/>
    <lineage>
        <taxon>Bacteria</taxon>
        <taxon>Pseudomonadati</taxon>
        <taxon>Bacteroidota</taxon>
        <taxon>Cytophagia</taxon>
        <taxon>Cytophagales</taxon>
        <taxon>Reichenbachiellaceae</taxon>
        <taxon>Reichenbachiella</taxon>
    </lineage>
</organism>
<dbReference type="InterPro" id="IPR055378">
    <property type="entry name" value="GH3_C"/>
</dbReference>
<dbReference type="InterPro" id="IPR004993">
    <property type="entry name" value="GH3"/>
</dbReference>
<feature type="domain" description="GH3 C-terminal" evidence="2">
    <location>
        <begin position="399"/>
        <end position="499"/>
    </location>
</feature>
<dbReference type="Pfam" id="PF23571">
    <property type="entry name" value="GH3_M"/>
    <property type="match status" value="1"/>
</dbReference>
<gene>
    <name evidence="3" type="ORF">N7U62_02450</name>
</gene>
<protein>
    <submittedName>
        <fullName evidence="3">GH3 auxin-responsive promoter family protein</fullName>
    </submittedName>
</protein>
<proteinExistence type="predicted"/>
<comment type="caution">
    <text evidence="3">The sequence shown here is derived from an EMBL/GenBank/DDBJ whole genome shotgun (WGS) entry which is preliminary data.</text>
</comment>
<evidence type="ECO:0000313" key="4">
    <source>
        <dbReference type="Proteomes" id="UP001300692"/>
    </source>
</evidence>
<keyword evidence="4" id="KW-1185">Reference proteome</keyword>
<dbReference type="RefSeq" id="WP_264136290.1">
    <property type="nucleotide sequence ID" value="NZ_JAOYOD010000001.1"/>
</dbReference>
<dbReference type="PANTHER" id="PTHR31901">
    <property type="entry name" value="GH3 DOMAIN-CONTAINING PROTEIN"/>
    <property type="match status" value="1"/>
</dbReference>
<evidence type="ECO:0000259" key="2">
    <source>
        <dbReference type="Pfam" id="PF23572"/>
    </source>
</evidence>
<name>A0ABT3CPK1_9BACT</name>
<dbReference type="PANTHER" id="PTHR31901:SF9">
    <property type="entry name" value="GH3 DOMAIN-CONTAINING PROTEIN"/>
    <property type="match status" value="1"/>
</dbReference>
<dbReference type="EMBL" id="JAOYOD010000001">
    <property type="protein sequence ID" value="MCV9385501.1"/>
    <property type="molecule type" value="Genomic_DNA"/>
</dbReference>
<dbReference type="InterPro" id="IPR055377">
    <property type="entry name" value="GH3_M"/>
</dbReference>
<dbReference type="Proteomes" id="UP001300692">
    <property type="component" value="Unassembled WGS sequence"/>
</dbReference>
<feature type="domain" description="GH3 middle" evidence="1">
    <location>
        <begin position="304"/>
        <end position="369"/>
    </location>
</feature>
<reference evidence="3 4" key="1">
    <citation type="submission" date="2022-10" db="EMBL/GenBank/DDBJ databases">
        <title>Comparative genomics and taxonomic characterization of three novel marine species of genus Reichenbachiella exhibiting antioxidant and polysaccharide degradation activities.</title>
        <authorList>
            <person name="Muhammad N."/>
            <person name="Lee Y.-J."/>
            <person name="Ko J."/>
            <person name="Kim S.-G."/>
        </authorList>
    </citation>
    <scope>NUCLEOTIDE SEQUENCE [LARGE SCALE GENOMIC DNA]</scope>
    <source>
        <strain evidence="3 4">ABR2-5</strain>
    </source>
</reference>